<protein>
    <recommendedName>
        <fullName evidence="4">DUF4488 domain-containing protein</fullName>
    </recommendedName>
</protein>
<keyword evidence="1" id="KW-0732">Signal</keyword>
<gene>
    <name evidence="2" type="ORF">SAMN04488111_2896</name>
</gene>
<evidence type="ECO:0000313" key="2">
    <source>
        <dbReference type="EMBL" id="SNR75621.1"/>
    </source>
</evidence>
<evidence type="ECO:0000313" key="3">
    <source>
        <dbReference type="Proteomes" id="UP000198412"/>
    </source>
</evidence>
<proteinExistence type="predicted"/>
<evidence type="ECO:0008006" key="4">
    <source>
        <dbReference type="Google" id="ProtNLM"/>
    </source>
</evidence>
<dbReference type="PROSITE" id="PS51257">
    <property type="entry name" value="PROKAR_LIPOPROTEIN"/>
    <property type="match status" value="1"/>
</dbReference>
<feature type="chain" id="PRO_5012692343" description="DUF4488 domain-containing protein" evidence="1">
    <location>
        <begin position="24"/>
        <end position="149"/>
    </location>
</feature>
<dbReference type="EMBL" id="FZNX01000005">
    <property type="protein sequence ID" value="SNR75621.1"/>
    <property type="molecule type" value="Genomic_DNA"/>
</dbReference>
<dbReference type="AlphaFoldDB" id="A0A238YXY7"/>
<dbReference type="OrthoDB" id="1151192at2"/>
<dbReference type="Proteomes" id="UP000198412">
    <property type="component" value="Unassembled WGS sequence"/>
</dbReference>
<reference evidence="3" key="1">
    <citation type="submission" date="2017-06" db="EMBL/GenBank/DDBJ databases">
        <authorList>
            <person name="Varghese N."/>
            <person name="Submissions S."/>
        </authorList>
    </citation>
    <scope>NUCLEOTIDE SEQUENCE [LARGE SCALE GENOMIC DNA]</scope>
    <source>
        <strain evidence="3">DSM 27993</strain>
    </source>
</reference>
<organism evidence="2 3">
    <name type="scientific">Lutibacter flavus</name>
    <dbReference type="NCBI Taxonomy" id="691689"/>
    <lineage>
        <taxon>Bacteria</taxon>
        <taxon>Pseudomonadati</taxon>
        <taxon>Bacteroidota</taxon>
        <taxon>Flavobacteriia</taxon>
        <taxon>Flavobacteriales</taxon>
        <taxon>Flavobacteriaceae</taxon>
        <taxon>Lutibacter</taxon>
    </lineage>
</organism>
<sequence>MKNIFLFITIVLLSISCSIDVNSGIGGDIHVGNDTFFSPPSWIQGSWSGTFVNSNNVTVSKAYSFTQNDFIANSVSYNERINILSTTYLNRTEQITPSNYQITILHLSVNKDVYHFQYVSDSEINCKHESGTVDDWSNRVIENYSLISN</sequence>
<accession>A0A238YXY7</accession>
<dbReference type="RefSeq" id="WP_089379162.1">
    <property type="nucleotide sequence ID" value="NZ_FZNX01000005.1"/>
</dbReference>
<feature type="signal peptide" evidence="1">
    <location>
        <begin position="1"/>
        <end position="23"/>
    </location>
</feature>
<name>A0A238YXY7_9FLAO</name>
<keyword evidence="3" id="KW-1185">Reference proteome</keyword>
<evidence type="ECO:0000256" key="1">
    <source>
        <dbReference type="SAM" id="SignalP"/>
    </source>
</evidence>